<dbReference type="EMBL" id="KZ857540">
    <property type="protein sequence ID" value="RDX40732.1"/>
    <property type="molecule type" value="Genomic_DNA"/>
</dbReference>
<organism evidence="2 3">
    <name type="scientific">Lentinus brumalis</name>
    <dbReference type="NCBI Taxonomy" id="2498619"/>
    <lineage>
        <taxon>Eukaryota</taxon>
        <taxon>Fungi</taxon>
        <taxon>Dikarya</taxon>
        <taxon>Basidiomycota</taxon>
        <taxon>Agaricomycotina</taxon>
        <taxon>Agaricomycetes</taxon>
        <taxon>Polyporales</taxon>
        <taxon>Polyporaceae</taxon>
        <taxon>Lentinus</taxon>
    </lineage>
</organism>
<evidence type="ECO:0000313" key="3">
    <source>
        <dbReference type="Proteomes" id="UP000256964"/>
    </source>
</evidence>
<keyword evidence="3" id="KW-1185">Reference proteome</keyword>
<proteinExistence type="predicted"/>
<dbReference type="Pfam" id="PF12697">
    <property type="entry name" value="Abhydrolase_6"/>
    <property type="match status" value="1"/>
</dbReference>
<dbReference type="InterPro" id="IPR000073">
    <property type="entry name" value="AB_hydrolase_1"/>
</dbReference>
<dbReference type="InterPro" id="IPR029058">
    <property type="entry name" value="AB_hydrolase_fold"/>
</dbReference>
<protein>
    <recommendedName>
        <fullName evidence="1">AB hydrolase-1 domain-containing protein</fullName>
    </recommendedName>
</protein>
<feature type="domain" description="AB hydrolase-1" evidence="1">
    <location>
        <begin position="22"/>
        <end position="343"/>
    </location>
</feature>
<dbReference type="Proteomes" id="UP000256964">
    <property type="component" value="Unassembled WGS sequence"/>
</dbReference>
<accession>A0A371CKB3</accession>
<evidence type="ECO:0000313" key="2">
    <source>
        <dbReference type="EMBL" id="RDX40732.1"/>
    </source>
</evidence>
<gene>
    <name evidence="2" type="ORF">OH76DRAFT_1365771</name>
</gene>
<dbReference type="Gene3D" id="3.40.50.1820">
    <property type="entry name" value="alpha/beta hydrolase"/>
    <property type="match status" value="1"/>
</dbReference>
<name>A0A371CKB3_9APHY</name>
<dbReference type="SUPFAM" id="SSF53474">
    <property type="entry name" value="alpha/beta-Hydrolases"/>
    <property type="match status" value="1"/>
</dbReference>
<reference evidence="2 3" key="1">
    <citation type="journal article" date="2018" name="Biotechnol. Biofuels">
        <title>Integrative visual omics of the white-rot fungus Polyporus brumalis exposes the biotechnological potential of its oxidative enzymes for delignifying raw plant biomass.</title>
        <authorList>
            <person name="Miyauchi S."/>
            <person name="Rancon A."/>
            <person name="Drula E."/>
            <person name="Hage H."/>
            <person name="Chaduli D."/>
            <person name="Favel A."/>
            <person name="Grisel S."/>
            <person name="Henrissat B."/>
            <person name="Herpoel-Gimbert I."/>
            <person name="Ruiz-Duenas F.J."/>
            <person name="Chevret D."/>
            <person name="Hainaut M."/>
            <person name="Lin J."/>
            <person name="Wang M."/>
            <person name="Pangilinan J."/>
            <person name="Lipzen A."/>
            <person name="Lesage-Meessen L."/>
            <person name="Navarro D."/>
            <person name="Riley R."/>
            <person name="Grigoriev I.V."/>
            <person name="Zhou S."/>
            <person name="Raouche S."/>
            <person name="Rosso M.N."/>
        </authorList>
    </citation>
    <scope>NUCLEOTIDE SEQUENCE [LARGE SCALE GENOMIC DNA]</scope>
    <source>
        <strain evidence="2 3">BRFM 1820</strain>
    </source>
</reference>
<dbReference type="OrthoDB" id="3466517at2759"/>
<sequence length="356" mass="40788">MTFTGMHIVHDTGAMDTDYTTLVLLHGWAWHCGIFSRLVPIAKNYNTRLVLVNRRDYPGSMPYSEEERALIAPLHEDARTEDFAKAREDGLQFMKNRAREVYGLLEDLVRREHIPPANRVMKTGGIVVAGWSYAGIWMQALLSYVHMFPIHDVDLSRYVRRVVCYDVASVLSGYAPPAYDPYNPLFDPMLTEDEKLDTFSVWVSGYFSHGDTPDTYERRKSLEHPPPTASTLRPDDLAACVYAPPGDAGGSDFNLMFSALSSGLFSILRTRALRLCGDGENQWRDVELRWVWGGRSFWQTVYGIWMLRAELEEAKERSELLRNIRIVTIEKGNHFAHWDHPDWAMRALIGDEEVIK</sequence>
<dbReference type="AlphaFoldDB" id="A0A371CKB3"/>
<evidence type="ECO:0000259" key="1">
    <source>
        <dbReference type="Pfam" id="PF12697"/>
    </source>
</evidence>